<dbReference type="InterPro" id="IPR023210">
    <property type="entry name" value="NADP_OxRdtase_dom"/>
</dbReference>
<evidence type="ECO:0000256" key="4">
    <source>
        <dbReference type="PIRSR" id="PIRSR000097-1"/>
    </source>
</evidence>
<accession>A0AAE0X1U3</accession>
<comment type="caution">
    <text evidence="9">The sequence shown here is derived from an EMBL/GenBank/DDBJ whole genome shotgun (WGS) entry which is preliminary data.</text>
</comment>
<dbReference type="Proteomes" id="UP001270362">
    <property type="component" value="Unassembled WGS sequence"/>
</dbReference>
<proteinExistence type="inferred from homology"/>
<evidence type="ECO:0000256" key="6">
    <source>
        <dbReference type="PIRSR" id="PIRSR000097-3"/>
    </source>
</evidence>
<evidence type="ECO:0000256" key="3">
    <source>
        <dbReference type="ARBA" id="ARBA00023002"/>
    </source>
</evidence>
<dbReference type="CDD" id="cd19071">
    <property type="entry name" value="AKR_AKR1-5-like"/>
    <property type="match status" value="1"/>
</dbReference>
<keyword evidence="10" id="KW-1185">Reference proteome</keyword>
<keyword evidence="2" id="KW-0521">NADP</keyword>
<gene>
    <name evidence="9" type="ORF">B0T22DRAFT_414285</name>
</gene>
<sequence length="337" mass="38005">MMSATKVFLATTLLCTSAIAIVDIPQLGLGTWLSDRDKVTHAVEYALKSGYNHVDAALIYRNEDKTGKGIAASGVSRKDIWVTSKLWNAHHRPEEAMRAIEKSISDLGVGYLDLYLMHWPVAFAPGSKDNELDTRTSLVDTWRAMENLVRANLTRYIGISNFAHHEVETILEGCIICPYAHELEIHPYLQQQAFVDYHRGMDMKVIAYSPLANTNPTYDSHTLEVDDKGDRDLPPLLKDPFWKKLAEKKNATVAQTAIAWGLQRGTIVIPKSVHEKHLDENRRAVEIRFSEDEMRSIAGQDRRTRMNNPGVAWGVDLFSDLDDPTKFSGEDDQLTDL</sequence>
<evidence type="ECO:0000259" key="8">
    <source>
        <dbReference type="Pfam" id="PF00248"/>
    </source>
</evidence>
<reference evidence="9" key="2">
    <citation type="submission" date="2023-06" db="EMBL/GenBank/DDBJ databases">
        <authorList>
            <consortium name="Lawrence Berkeley National Laboratory"/>
            <person name="Haridas S."/>
            <person name="Hensen N."/>
            <person name="Bonometti L."/>
            <person name="Westerberg I."/>
            <person name="Brannstrom I.O."/>
            <person name="Guillou S."/>
            <person name="Cros-Aarteil S."/>
            <person name="Calhoun S."/>
            <person name="Kuo A."/>
            <person name="Mondo S."/>
            <person name="Pangilinan J."/>
            <person name="Riley R."/>
            <person name="Labutti K."/>
            <person name="Andreopoulos B."/>
            <person name="Lipzen A."/>
            <person name="Chen C."/>
            <person name="Yanf M."/>
            <person name="Daum C."/>
            <person name="Ng V."/>
            <person name="Clum A."/>
            <person name="Steindorff A."/>
            <person name="Ohm R."/>
            <person name="Martin F."/>
            <person name="Silar P."/>
            <person name="Natvig D."/>
            <person name="Lalanne C."/>
            <person name="Gautier V."/>
            <person name="Ament-Velasquez S.L."/>
            <person name="Kruys A."/>
            <person name="Hutchinson M.I."/>
            <person name="Powell A.J."/>
            <person name="Barry K."/>
            <person name="Miller A.N."/>
            <person name="Grigoriev I.V."/>
            <person name="Debuchy R."/>
            <person name="Gladieux P."/>
            <person name="Thoren M.H."/>
            <person name="Johannesson H."/>
        </authorList>
    </citation>
    <scope>NUCLEOTIDE SEQUENCE</scope>
    <source>
        <strain evidence="9">CBS 314.62</strain>
    </source>
</reference>
<dbReference type="PANTHER" id="PTHR43827">
    <property type="entry name" value="2,5-DIKETO-D-GLUCONIC ACID REDUCTASE"/>
    <property type="match status" value="1"/>
</dbReference>
<keyword evidence="3" id="KW-0560">Oxidoreductase</keyword>
<dbReference type="InterPro" id="IPR020471">
    <property type="entry name" value="AKR"/>
</dbReference>
<evidence type="ECO:0000313" key="9">
    <source>
        <dbReference type="EMBL" id="KAK3682865.1"/>
    </source>
</evidence>
<dbReference type="PRINTS" id="PR00069">
    <property type="entry name" value="ALDKETRDTASE"/>
</dbReference>
<protein>
    <submittedName>
        <fullName evidence="9">Aldo/keto reductase</fullName>
    </submittedName>
</protein>
<dbReference type="AlphaFoldDB" id="A0AAE0X1U3"/>
<dbReference type="PANTHER" id="PTHR43827:SF3">
    <property type="entry name" value="NADP-DEPENDENT OXIDOREDUCTASE DOMAIN-CONTAINING PROTEIN"/>
    <property type="match status" value="1"/>
</dbReference>
<dbReference type="EMBL" id="JAULSO010000005">
    <property type="protein sequence ID" value="KAK3682865.1"/>
    <property type="molecule type" value="Genomic_DNA"/>
</dbReference>
<dbReference type="SUPFAM" id="SSF51430">
    <property type="entry name" value="NAD(P)-linked oxidoreductase"/>
    <property type="match status" value="1"/>
</dbReference>
<dbReference type="Gene3D" id="3.20.20.100">
    <property type="entry name" value="NADP-dependent oxidoreductase domain"/>
    <property type="match status" value="1"/>
</dbReference>
<feature type="domain" description="NADP-dependent oxidoreductase" evidence="8">
    <location>
        <begin position="27"/>
        <end position="298"/>
    </location>
</feature>
<dbReference type="InterPro" id="IPR036812">
    <property type="entry name" value="NAD(P)_OxRdtase_dom_sf"/>
</dbReference>
<evidence type="ECO:0000256" key="2">
    <source>
        <dbReference type="ARBA" id="ARBA00022857"/>
    </source>
</evidence>
<dbReference type="PIRSF" id="PIRSF000097">
    <property type="entry name" value="AKR"/>
    <property type="match status" value="1"/>
</dbReference>
<feature type="signal peptide" evidence="7">
    <location>
        <begin position="1"/>
        <end position="20"/>
    </location>
</feature>
<organism evidence="9 10">
    <name type="scientific">Podospora appendiculata</name>
    <dbReference type="NCBI Taxonomy" id="314037"/>
    <lineage>
        <taxon>Eukaryota</taxon>
        <taxon>Fungi</taxon>
        <taxon>Dikarya</taxon>
        <taxon>Ascomycota</taxon>
        <taxon>Pezizomycotina</taxon>
        <taxon>Sordariomycetes</taxon>
        <taxon>Sordariomycetidae</taxon>
        <taxon>Sordariales</taxon>
        <taxon>Podosporaceae</taxon>
        <taxon>Podospora</taxon>
    </lineage>
</organism>
<reference evidence="9" key="1">
    <citation type="journal article" date="2023" name="Mol. Phylogenet. Evol.">
        <title>Genome-scale phylogeny and comparative genomics of the fungal order Sordariales.</title>
        <authorList>
            <person name="Hensen N."/>
            <person name="Bonometti L."/>
            <person name="Westerberg I."/>
            <person name="Brannstrom I.O."/>
            <person name="Guillou S."/>
            <person name="Cros-Aarteil S."/>
            <person name="Calhoun S."/>
            <person name="Haridas S."/>
            <person name="Kuo A."/>
            <person name="Mondo S."/>
            <person name="Pangilinan J."/>
            <person name="Riley R."/>
            <person name="LaButti K."/>
            <person name="Andreopoulos B."/>
            <person name="Lipzen A."/>
            <person name="Chen C."/>
            <person name="Yan M."/>
            <person name="Daum C."/>
            <person name="Ng V."/>
            <person name="Clum A."/>
            <person name="Steindorff A."/>
            <person name="Ohm R.A."/>
            <person name="Martin F."/>
            <person name="Silar P."/>
            <person name="Natvig D.O."/>
            <person name="Lalanne C."/>
            <person name="Gautier V."/>
            <person name="Ament-Velasquez S.L."/>
            <person name="Kruys A."/>
            <person name="Hutchinson M.I."/>
            <person name="Powell A.J."/>
            <person name="Barry K."/>
            <person name="Miller A.N."/>
            <person name="Grigoriev I.V."/>
            <person name="Debuchy R."/>
            <person name="Gladieux P."/>
            <person name="Hiltunen Thoren M."/>
            <person name="Johannesson H."/>
        </authorList>
    </citation>
    <scope>NUCLEOTIDE SEQUENCE</scope>
    <source>
        <strain evidence="9">CBS 314.62</strain>
    </source>
</reference>
<dbReference type="PROSITE" id="PS00062">
    <property type="entry name" value="ALDOKETO_REDUCTASE_2"/>
    <property type="match status" value="1"/>
</dbReference>
<feature type="site" description="Lowers pKa of active site Tyr" evidence="6">
    <location>
        <position position="85"/>
    </location>
</feature>
<comment type="similarity">
    <text evidence="1">Belongs to the aldo/keto reductase family.</text>
</comment>
<feature type="active site" description="Proton donor" evidence="4">
    <location>
        <position position="60"/>
    </location>
</feature>
<dbReference type="InterPro" id="IPR018170">
    <property type="entry name" value="Aldo/ket_reductase_CS"/>
</dbReference>
<feature type="binding site" evidence="5">
    <location>
        <position position="118"/>
    </location>
    <ligand>
        <name>substrate</name>
    </ligand>
</feature>
<evidence type="ECO:0000256" key="1">
    <source>
        <dbReference type="ARBA" id="ARBA00007905"/>
    </source>
</evidence>
<evidence type="ECO:0000256" key="7">
    <source>
        <dbReference type="SAM" id="SignalP"/>
    </source>
</evidence>
<dbReference type="Pfam" id="PF00248">
    <property type="entry name" value="Aldo_ket_red"/>
    <property type="match status" value="1"/>
</dbReference>
<name>A0AAE0X1U3_9PEZI</name>
<keyword evidence="7" id="KW-0732">Signal</keyword>
<evidence type="ECO:0000256" key="5">
    <source>
        <dbReference type="PIRSR" id="PIRSR000097-2"/>
    </source>
</evidence>
<feature type="chain" id="PRO_5042062499" evidence="7">
    <location>
        <begin position="21"/>
        <end position="337"/>
    </location>
</feature>
<dbReference type="GO" id="GO:0016616">
    <property type="term" value="F:oxidoreductase activity, acting on the CH-OH group of donors, NAD or NADP as acceptor"/>
    <property type="evidence" value="ECO:0007669"/>
    <property type="project" value="UniProtKB-ARBA"/>
</dbReference>
<evidence type="ECO:0000313" key="10">
    <source>
        <dbReference type="Proteomes" id="UP001270362"/>
    </source>
</evidence>